<dbReference type="Gene3D" id="3.40.50.410">
    <property type="entry name" value="von Willebrand factor, type A domain"/>
    <property type="match status" value="1"/>
</dbReference>
<feature type="region of interest" description="Disordered" evidence="1">
    <location>
        <begin position="1110"/>
        <end position="1135"/>
    </location>
</feature>
<dbReference type="Proteomes" id="UP000050795">
    <property type="component" value="Unassembled WGS sequence"/>
</dbReference>
<keyword evidence="3" id="KW-1185">Reference proteome</keyword>
<dbReference type="InterPro" id="IPR036465">
    <property type="entry name" value="vWFA_dom_sf"/>
</dbReference>
<dbReference type="InterPro" id="IPR002035">
    <property type="entry name" value="VWF_A"/>
</dbReference>
<evidence type="ECO:0000259" key="2">
    <source>
        <dbReference type="PROSITE" id="PS50234"/>
    </source>
</evidence>
<reference evidence="4 5" key="2">
    <citation type="submission" date="2023-11" db="UniProtKB">
        <authorList>
            <consortium name="WormBaseParasite"/>
        </authorList>
    </citation>
    <scope>IDENTIFICATION</scope>
</reference>
<dbReference type="PROSITE" id="PS50234">
    <property type="entry name" value="VWFA"/>
    <property type="match status" value="1"/>
</dbReference>
<dbReference type="PANTHER" id="PTHR46785">
    <property type="entry name" value="VON WILLEBRAND FACTOR A DOMAIN-CONTAINING PROTEIN 3B"/>
    <property type="match status" value="1"/>
</dbReference>
<sequence>MLETNAHNCISRGKITDNLEENVEHKTQAQKKESEEIQTAFEHNAAVSRQVDSKAWLSLFGLKKNNIDKLSVLQNIGFLMKEDYDRCLGKYVKSSYGDGLFVRIRNDRTGDVYNVTARRSYIKQLKIRIMQAVDLYKSRLTWLTSGCRSVFGVLQEHSAIFLIDIKTQSTEIFSNFIRSFKHLITGQIANMKMFNVIRCQDKPFSFSDKLVIVDDCSLRNLLEWARKIERLTAFSVNCTSECLSRINKLKMNFEAIYLITEGESSMTAPGLLESVVKSLKYPLHIVSYRCESMKTIEYLHNLCAYTGGRFHAYCVNMHIPLYSPSCWDAEQFQQSLQVNTIEYGGPPKGWGQQEDCILIFEELEEARSILQRIEQVLRDFESTPNSIIQENNNFSSKNSQHTSITHNYDEYGWKREEHMSSKEWLTIHGLKAQRLDFYDLLASISFKHCDGVVNVLKPPAEYDKTKNLFITTRSEDDDDINRRDEDFEISSQPETKVKNSSAIWTSDAIVQPRLINAQYCSNFVHVRAKDGTIVHVQVTQELYRSYSRRMQSRLNAIRHRLNFLRQGSRELFGTITEDDVYVLIDTSTSMLSCIEFVKEKLLQLIYEQLKYKNRLNLIAFNSIINAWSSHLQSTTEGNLKSAMKWIEKLTCGGSTNTLRALQFALEDNLTQGIYLLTDGRPDQEPQKILLSMHLNHRIPIHTISFNCNDTEANEFLIQLAQESGGRFHYYNRFPNDLNRPEQWESEDIRRLENEYQLGLDNLEKLAQLRDECHLLRMKSTRNNNKEPTPLRKKSSSKCFSYTSNTDTTNSIKDSISSIKPKQSRRKLCTATQSTHNSNSSSRRKCLSPTIDTINERGSQNFTTRKQSIRKIFSDSCYPNLHNLSVKSRDDDDFLLYETKQLLDRQTQRYNEAIREEILISERQEEEANLNEPSRRLYTISEWLSQHSLANEKVRFNDLLKSFTVRLRPKYIPALGHHVVSEVLKQTLPVAYVSMSKSSKSPEICLMNPLAINVGQYEKKLTSVLFTIEKKLIEIVFQYLDNESLAKLRKNVHLDIYKKWHSKLCWYQDHSCIVNTFEAANWPFPHDEFLLLTKELDLGQKYFNQARKLKSKQKSNNSYKIPVKNGDSPSPSHAPCGHAYRLHH</sequence>
<name>A0AA85KCF1_TRIRE</name>
<evidence type="ECO:0000313" key="4">
    <source>
        <dbReference type="WBParaSite" id="TREG1_84510.4"/>
    </source>
</evidence>
<dbReference type="WBParaSite" id="TREG1_84510.4">
    <property type="protein sequence ID" value="TREG1_84510.4"/>
    <property type="gene ID" value="TREG1_84510"/>
</dbReference>
<dbReference type="WBParaSite" id="TREG1_84510.6">
    <property type="protein sequence ID" value="TREG1_84510.6"/>
    <property type="gene ID" value="TREG1_84510"/>
</dbReference>
<evidence type="ECO:0000313" key="5">
    <source>
        <dbReference type="WBParaSite" id="TREG1_84510.6"/>
    </source>
</evidence>
<dbReference type="Pfam" id="PF13768">
    <property type="entry name" value="VWA_3"/>
    <property type="match status" value="1"/>
</dbReference>
<feature type="domain" description="VWFA" evidence="2">
    <location>
        <begin position="579"/>
        <end position="762"/>
    </location>
</feature>
<reference evidence="3" key="1">
    <citation type="submission" date="2022-06" db="EMBL/GenBank/DDBJ databases">
        <authorList>
            <person name="Berger JAMES D."/>
            <person name="Berger JAMES D."/>
        </authorList>
    </citation>
    <scope>NUCLEOTIDE SEQUENCE [LARGE SCALE GENOMIC DNA]</scope>
</reference>
<dbReference type="PANTHER" id="PTHR46785:SF1">
    <property type="entry name" value="VON WILLEBRAND FACTOR A DOMAIN-CONTAINING PROTEIN 3B"/>
    <property type="match status" value="1"/>
</dbReference>
<dbReference type="AlphaFoldDB" id="A0AA85KCF1"/>
<proteinExistence type="predicted"/>
<protein>
    <recommendedName>
        <fullName evidence="2">VWFA domain-containing protein</fullName>
    </recommendedName>
</protein>
<evidence type="ECO:0000313" key="3">
    <source>
        <dbReference type="Proteomes" id="UP000050795"/>
    </source>
</evidence>
<organism evidence="3 4">
    <name type="scientific">Trichobilharzia regenti</name>
    <name type="common">Nasal bird schistosome</name>
    <dbReference type="NCBI Taxonomy" id="157069"/>
    <lineage>
        <taxon>Eukaryota</taxon>
        <taxon>Metazoa</taxon>
        <taxon>Spiralia</taxon>
        <taxon>Lophotrochozoa</taxon>
        <taxon>Platyhelminthes</taxon>
        <taxon>Trematoda</taxon>
        <taxon>Digenea</taxon>
        <taxon>Strigeidida</taxon>
        <taxon>Schistosomatoidea</taxon>
        <taxon>Schistosomatidae</taxon>
        <taxon>Trichobilharzia</taxon>
    </lineage>
</organism>
<dbReference type="SUPFAM" id="SSF53300">
    <property type="entry name" value="vWA-like"/>
    <property type="match status" value="1"/>
</dbReference>
<dbReference type="SMART" id="SM00327">
    <property type="entry name" value="VWA"/>
    <property type="match status" value="1"/>
</dbReference>
<evidence type="ECO:0000256" key="1">
    <source>
        <dbReference type="SAM" id="MobiDB-lite"/>
    </source>
</evidence>
<accession>A0AA85KCF1</accession>